<dbReference type="AlphaFoldDB" id="A0A1H6F7J3"/>
<organism evidence="2 3">
    <name type="scientific">Candidatus Venteria ishoeyi</name>
    <dbReference type="NCBI Taxonomy" id="1899563"/>
    <lineage>
        <taxon>Bacteria</taxon>
        <taxon>Pseudomonadati</taxon>
        <taxon>Pseudomonadota</taxon>
        <taxon>Gammaproteobacteria</taxon>
        <taxon>Thiotrichales</taxon>
        <taxon>Thiotrichaceae</taxon>
        <taxon>Venteria</taxon>
    </lineage>
</organism>
<accession>A0A1H6F7J3</accession>
<dbReference type="EMBL" id="FMSV02000429">
    <property type="protein sequence ID" value="SEH06102.1"/>
    <property type="molecule type" value="Genomic_DNA"/>
</dbReference>
<feature type="domain" description="AB hydrolase-1" evidence="1">
    <location>
        <begin position="49"/>
        <end position="167"/>
    </location>
</feature>
<reference evidence="2 3" key="1">
    <citation type="submission" date="2016-10" db="EMBL/GenBank/DDBJ databases">
        <authorList>
            <person name="de Groot N.N."/>
        </authorList>
    </citation>
    <scope>NUCLEOTIDE SEQUENCE [LARGE SCALE GENOMIC DNA]</scope>
    <source>
        <strain evidence="2">MBHS1</strain>
    </source>
</reference>
<evidence type="ECO:0000259" key="1">
    <source>
        <dbReference type="Pfam" id="PF00561"/>
    </source>
</evidence>
<gene>
    <name evidence="2" type="ORF">MBHS_01957</name>
</gene>
<dbReference type="Gene3D" id="3.40.50.1820">
    <property type="entry name" value="alpha/beta hydrolase"/>
    <property type="match status" value="1"/>
</dbReference>
<dbReference type="RefSeq" id="WP_177428407.1">
    <property type="nucleotide sequence ID" value="NZ_FMSV02000429.1"/>
</dbReference>
<evidence type="ECO:0000313" key="3">
    <source>
        <dbReference type="Proteomes" id="UP000236724"/>
    </source>
</evidence>
<sequence>MKLIVFFRSILITLLVFYSTHSAAKVIELKLQSGLTATASYLEGEADKPLVLLLHGFLQTREFPTVENLATTLNDSGYPVLLPTLSLGIDRRNSSLSCEAIHTHSIPEANSEIQQWTDWLITQKKYQNIIWLGHSLGSLQLLAAHSEKSRPEVKGLILLSLVYLGQNMDKPTLLKLKTQAAQSGKMENESPMPYQLSFCSRYVALGKSWLSYMQWSAAYTAAQFSQLNIPVFLLMGSQDKRIHPEWIQKLANTEISVQTIIDANHFFNGAQEFDLHNEVETILENLVY</sequence>
<dbReference type="GO" id="GO:0016787">
    <property type="term" value="F:hydrolase activity"/>
    <property type="evidence" value="ECO:0007669"/>
    <property type="project" value="UniProtKB-KW"/>
</dbReference>
<dbReference type="SUPFAM" id="SSF53474">
    <property type="entry name" value="alpha/beta-Hydrolases"/>
    <property type="match status" value="1"/>
</dbReference>
<name>A0A1H6F7J3_9GAMM</name>
<proteinExistence type="predicted"/>
<dbReference type="Pfam" id="PF00561">
    <property type="entry name" value="Abhydrolase_1"/>
    <property type="match status" value="1"/>
</dbReference>
<protein>
    <submittedName>
        <fullName evidence="2">Alpha/beta hydrolase family protein</fullName>
    </submittedName>
</protein>
<evidence type="ECO:0000313" key="2">
    <source>
        <dbReference type="EMBL" id="SEH06102.1"/>
    </source>
</evidence>
<dbReference type="InterPro" id="IPR000073">
    <property type="entry name" value="AB_hydrolase_1"/>
</dbReference>
<dbReference type="InterPro" id="IPR029058">
    <property type="entry name" value="AB_hydrolase_fold"/>
</dbReference>
<keyword evidence="2" id="KW-0378">Hydrolase</keyword>
<keyword evidence="3" id="KW-1185">Reference proteome</keyword>
<dbReference type="Proteomes" id="UP000236724">
    <property type="component" value="Unassembled WGS sequence"/>
</dbReference>